<dbReference type="OrthoDB" id="295078at2759"/>
<proteinExistence type="predicted"/>
<reference evidence="1" key="1">
    <citation type="submission" date="2022-03" db="EMBL/GenBank/DDBJ databases">
        <authorList>
            <person name="Lindestad O."/>
        </authorList>
    </citation>
    <scope>NUCLEOTIDE SEQUENCE</scope>
</reference>
<gene>
    <name evidence="1" type="primary">jg25893</name>
    <name evidence="1" type="ORF">PAEG_LOCUS5325</name>
</gene>
<name>A0A8S4QVZ3_9NEOP</name>
<sequence>AISESLQSSLRISRSQLINQELTIRPEANIESNVPEGLDLFKVIYEVESDTDTRMGDTVDGASVQNIPVKSQHSRHYPVLLAISLQRLPVREC</sequence>
<evidence type="ECO:0000313" key="1">
    <source>
        <dbReference type="EMBL" id="CAH2217435.1"/>
    </source>
</evidence>
<comment type="caution">
    <text evidence="1">The sequence shown here is derived from an EMBL/GenBank/DDBJ whole genome shotgun (WGS) entry which is preliminary data.</text>
</comment>
<keyword evidence="2" id="KW-1185">Reference proteome</keyword>
<dbReference type="EMBL" id="CAKXAJ010018064">
    <property type="protein sequence ID" value="CAH2217435.1"/>
    <property type="molecule type" value="Genomic_DNA"/>
</dbReference>
<organism evidence="1 2">
    <name type="scientific">Pararge aegeria aegeria</name>
    <dbReference type="NCBI Taxonomy" id="348720"/>
    <lineage>
        <taxon>Eukaryota</taxon>
        <taxon>Metazoa</taxon>
        <taxon>Ecdysozoa</taxon>
        <taxon>Arthropoda</taxon>
        <taxon>Hexapoda</taxon>
        <taxon>Insecta</taxon>
        <taxon>Pterygota</taxon>
        <taxon>Neoptera</taxon>
        <taxon>Endopterygota</taxon>
        <taxon>Lepidoptera</taxon>
        <taxon>Glossata</taxon>
        <taxon>Ditrysia</taxon>
        <taxon>Papilionoidea</taxon>
        <taxon>Nymphalidae</taxon>
        <taxon>Satyrinae</taxon>
        <taxon>Satyrini</taxon>
        <taxon>Parargina</taxon>
        <taxon>Pararge</taxon>
    </lineage>
</organism>
<dbReference type="AlphaFoldDB" id="A0A8S4QVZ3"/>
<dbReference type="Proteomes" id="UP000838756">
    <property type="component" value="Unassembled WGS sequence"/>
</dbReference>
<evidence type="ECO:0000313" key="2">
    <source>
        <dbReference type="Proteomes" id="UP000838756"/>
    </source>
</evidence>
<feature type="non-terminal residue" evidence="1">
    <location>
        <position position="1"/>
    </location>
</feature>
<accession>A0A8S4QVZ3</accession>
<protein>
    <submittedName>
        <fullName evidence="1">Jg25893 protein</fullName>
    </submittedName>
</protein>